<sequence>MPRYYCDYCDTYLTHDSPSVRKQHNAGYKHKANVREYYQRYEAQLNQSLIDQKVKEHLGAAAFRPVGPPYPMRPGLPVLPTPQMPIPGTAQMPPGAPLMPGFRPPILPRPMPGAPGYMPAPNMPQMMPPPTAPIPGQLNGLQRPVSAPPPPMVPGSAGIPTSSGAPPMFAPTAYQGNIMTPTTAGGESSNTTSAPAPETNQ</sequence>
<keyword evidence="2" id="KW-1185">Reference proteome</keyword>
<protein>
    <submittedName>
        <fullName evidence="1">Uncharacterized protein</fullName>
    </submittedName>
</protein>
<dbReference type="EMBL" id="CM044701">
    <property type="protein sequence ID" value="KAI5680379.1"/>
    <property type="molecule type" value="Genomic_DNA"/>
</dbReference>
<evidence type="ECO:0000313" key="1">
    <source>
        <dbReference type="EMBL" id="KAI5680379.1"/>
    </source>
</evidence>
<name>A0ACC0C658_CATRO</name>
<gene>
    <name evidence="1" type="ORF">M9H77_01606</name>
</gene>
<evidence type="ECO:0000313" key="2">
    <source>
        <dbReference type="Proteomes" id="UP001060085"/>
    </source>
</evidence>
<proteinExistence type="predicted"/>
<dbReference type="Proteomes" id="UP001060085">
    <property type="component" value="Linkage Group LG01"/>
</dbReference>
<accession>A0ACC0C658</accession>
<comment type="caution">
    <text evidence="1">The sequence shown here is derived from an EMBL/GenBank/DDBJ whole genome shotgun (WGS) entry which is preliminary data.</text>
</comment>
<organism evidence="1 2">
    <name type="scientific">Catharanthus roseus</name>
    <name type="common">Madagascar periwinkle</name>
    <name type="synonym">Vinca rosea</name>
    <dbReference type="NCBI Taxonomy" id="4058"/>
    <lineage>
        <taxon>Eukaryota</taxon>
        <taxon>Viridiplantae</taxon>
        <taxon>Streptophyta</taxon>
        <taxon>Embryophyta</taxon>
        <taxon>Tracheophyta</taxon>
        <taxon>Spermatophyta</taxon>
        <taxon>Magnoliopsida</taxon>
        <taxon>eudicotyledons</taxon>
        <taxon>Gunneridae</taxon>
        <taxon>Pentapetalae</taxon>
        <taxon>asterids</taxon>
        <taxon>lamiids</taxon>
        <taxon>Gentianales</taxon>
        <taxon>Apocynaceae</taxon>
        <taxon>Rauvolfioideae</taxon>
        <taxon>Vinceae</taxon>
        <taxon>Catharanthinae</taxon>
        <taxon>Catharanthus</taxon>
    </lineage>
</organism>
<reference evidence="2" key="1">
    <citation type="journal article" date="2023" name="Nat. Plants">
        <title>Single-cell RNA sequencing provides a high-resolution roadmap for understanding the multicellular compartmentation of specialized metabolism.</title>
        <authorList>
            <person name="Sun S."/>
            <person name="Shen X."/>
            <person name="Li Y."/>
            <person name="Li Y."/>
            <person name="Wang S."/>
            <person name="Li R."/>
            <person name="Zhang H."/>
            <person name="Shen G."/>
            <person name="Guo B."/>
            <person name="Wei J."/>
            <person name="Xu J."/>
            <person name="St-Pierre B."/>
            <person name="Chen S."/>
            <person name="Sun C."/>
        </authorList>
    </citation>
    <scope>NUCLEOTIDE SEQUENCE [LARGE SCALE GENOMIC DNA]</scope>
</reference>